<dbReference type="RefSeq" id="WP_110389192.1">
    <property type="nucleotide sequence ID" value="NZ_QJKI01000001.1"/>
</dbReference>
<dbReference type="OrthoDB" id="9807934at2"/>
<keyword evidence="5" id="KW-1185">Reference proteome</keyword>
<evidence type="ECO:0000256" key="1">
    <source>
        <dbReference type="ARBA" id="ARBA00007381"/>
    </source>
</evidence>
<evidence type="ECO:0000313" key="5">
    <source>
        <dbReference type="Proteomes" id="UP000247555"/>
    </source>
</evidence>
<dbReference type="Proteomes" id="UP000247555">
    <property type="component" value="Unassembled WGS sequence"/>
</dbReference>
<dbReference type="PANTHER" id="PTHR19375">
    <property type="entry name" value="HEAT SHOCK PROTEIN 70KDA"/>
    <property type="match status" value="1"/>
</dbReference>
<evidence type="ECO:0000313" key="4">
    <source>
        <dbReference type="EMBL" id="PXX81868.1"/>
    </source>
</evidence>
<organism evidence="4 5">
    <name type="scientific">Rivihabitans pingtungensis</name>
    <dbReference type="NCBI Taxonomy" id="1054498"/>
    <lineage>
        <taxon>Bacteria</taxon>
        <taxon>Pseudomonadati</taxon>
        <taxon>Pseudomonadota</taxon>
        <taxon>Betaproteobacteria</taxon>
        <taxon>Neisseriales</taxon>
        <taxon>Aquaspirillaceae</taxon>
        <taxon>Rivihabitans</taxon>
    </lineage>
</organism>
<protein>
    <submittedName>
        <fullName evidence="4">Putative chaperone protein</fullName>
    </submittedName>
</protein>
<dbReference type="EMBL" id="QJKI01000001">
    <property type="protein sequence ID" value="PXX81868.1"/>
    <property type="molecule type" value="Genomic_DNA"/>
</dbReference>
<dbReference type="InterPro" id="IPR042054">
    <property type="entry name" value="YegD-like"/>
</dbReference>
<dbReference type="PROSITE" id="PS00329">
    <property type="entry name" value="HSP70_2"/>
    <property type="match status" value="1"/>
</dbReference>
<keyword evidence="2" id="KW-0547">Nucleotide-binding</keyword>
<dbReference type="Gene3D" id="3.30.420.40">
    <property type="match status" value="2"/>
</dbReference>
<dbReference type="Pfam" id="PF00012">
    <property type="entry name" value="HSP70"/>
    <property type="match status" value="2"/>
</dbReference>
<evidence type="ECO:0000256" key="3">
    <source>
        <dbReference type="ARBA" id="ARBA00022840"/>
    </source>
</evidence>
<comment type="caution">
    <text evidence="4">The sequence shown here is derived from an EMBL/GenBank/DDBJ whole genome shotgun (WGS) entry which is preliminary data.</text>
</comment>
<dbReference type="GO" id="GO:0140662">
    <property type="term" value="F:ATP-dependent protein folding chaperone"/>
    <property type="evidence" value="ECO:0007669"/>
    <property type="project" value="InterPro"/>
</dbReference>
<dbReference type="GO" id="GO:0005524">
    <property type="term" value="F:ATP binding"/>
    <property type="evidence" value="ECO:0007669"/>
    <property type="project" value="UniProtKB-KW"/>
</dbReference>
<dbReference type="InterPro" id="IPR018181">
    <property type="entry name" value="Heat_shock_70_CS"/>
</dbReference>
<dbReference type="CDD" id="cd10231">
    <property type="entry name" value="ASKHA_NBD_HSP70_YegD-like"/>
    <property type="match status" value="1"/>
</dbReference>
<dbReference type="InterPro" id="IPR013126">
    <property type="entry name" value="Hsp_70_fam"/>
</dbReference>
<dbReference type="AlphaFoldDB" id="A0A318KY92"/>
<evidence type="ECO:0000256" key="2">
    <source>
        <dbReference type="ARBA" id="ARBA00022741"/>
    </source>
</evidence>
<accession>A0A318KY92</accession>
<gene>
    <name evidence="4" type="ORF">DFR34_10197</name>
</gene>
<dbReference type="InterPro" id="IPR043129">
    <property type="entry name" value="ATPase_NBD"/>
</dbReference>
<comment type="similarity">
    <text evidence="1">Belongs to the heat shock protein 70 family.</text>
</comment>
<name>A0A318KY92_9NEIS</name>
<proteinExistence type="inferred from homology"/>
<dbReference type="PROSITE" id="PS01036">
    <property type="entry name" value="HSP70_3"/>
    <property type="match status" value="1"/>
</dbReference>
<dbReference type="PRINTS" id="PR00301">
    <property type="entry name" value="HEATSHOCK70"/>
</dbReference>
<sequence length="417" mass="45690">MRANACGVDFGTSNSTVGWLRPDADVLLALEDGKATLPSVVFFNAEEDHTVFGRQALAEYLDGYEGRLMRSLKSILGTGLVNGQTEVNGQALRFIDLLSLFIRTLKARAETSAGREFSQVVFGRPVFFVDDDAQADQLAQDTLADIARRAGFSEIEFQFEPIAAAFDYESQIEREALVLIVDIGGGTSDFSLLRLSPERRGQLDRASDILASGGVHIGGTDFDRQLSLQSVMPLLGYRSLLQNGVEVPSSYYFNLATWHTINFAYTRQVQAELQAVRREAGERHKLDRLLALIDQRAGHWLAIQVEAAKIALSSSEQHTMDLAQLEARLSCLVAREEFDQAIDSLLARIETTLSRLLADAQLRAAQVDTVFFTGGASGVPLLRQRVAAMFPAARVVEGDRDGSIGRGLARDAACRFA</sequence>
<reference evidence="4 5" key="1">
    <citation type="submission" date="2018-05" db="EMBL/GenBank/DDBJ databases">
        <title>Genomic Encyclopedia of Type Strains, Phase IV (KMG-IV): sequencing the most valuable type-strain genomes for metagenomic binning, comparative biology and taxonomic classification.</title>
        <authorList>
            <person name="Goeker M."/>
        </authorList>
    </citation>
    <scope>NUCLEOTIDE SEQUENCE [LARGE SCALE GENOMIC DNA]</scope>
    <source>
        <strain evidence="4 5">DSM 29661</strain>
    </source>
</reference>
<keyword evidence="3" id="KW-0067">ATP-binding</keyword>
<dbReference type="SUPFAM" id="SSF53067">
    <property type="entry name" value="Actin-like ATPase domain"/>
    <property type="match status" value="2"/>
</dbReference>